<feature type="region of interest" description="Disordered" evidence="1">
    <location>
        <begin position="295"/>
        <end position="325"/>
    </location>
</feature>
<sequence>MHRTLNRNRDEEANGTTGGDLSDACIKTAFWERQAFEQLQMAKSAKRVAARKRTWARKEKKDRRNLKMWADGARESVLQPHIAGYTDALERGWRAERDYVREVCREFHARISWRLADDEEPDEPLPEWDPQAIPEPEELDDEDTRAKRERVETMNAVGDFAVIAVERVTYTLCFSPFHFLFINDIVRTCLAGSLCIDIYDDDTRINRWLKYRARKIQKRAMARDRTKDPWGLYLSKLAGLTSPPKARQAFQQYMHESYETDIKPVVEARWRGSALEEDGVARELFKELSAEEQKALGDRAKGLAKSERDEFPGEDESPGVEGSGG</sequence>
<dbReference type="AlphaFoldDB" id="A0AAW0BY33"/>
<dbReference type="EMBL" id="JAWWNJ010000024">
    <property type="protein sequence ID" value="KAK7031312.1"/>
    <property type="molecule type" value="Genomic_DNA"/>
</dbReference>
<reference evidence="2 3" key="1">
    <citation type="journal article" date="2024" name="J Genomics">
        <title>Draft genome sequencing and assembly of Favolaschia claudopus CIRM-BRFM 2984 isolated from oak limbs.</title>
        <authorList>
            <person name="Navarro D."/>
            <person name="Drula E."/>
            <person name="Chaduli D."/>
            <person name="Cazenave R."/>
            <person name="Ahrendt S."/>
            <person name="Wang J."/>
            <person name="Lipzen A."/>
            <person name="Daum C."/>
            <person name="Barry K."/>
            <person name="Grigoriev I.V."/>
            <person name="Favel A."/>
            <person name="Rosso M.N."/>
            <person name="Martin F."/>
        </authorList>
    </citation>
    <scope>NUCLEOTIDE SEQUENCE [LARGE SCALE GENOMIC DNA]</scope>
    <source>
        <strain evidence="2 3">CIRM-BRFM 2984</strain>
    </source>
</reference>
<protein>
    <submittedName>
        <fullName evidence="2">Uncharacterized protein</fullName>
    </submittedName>
</protein>
<gene>
    <name evidence="2" type="ORF">R3P38DRAFT_3187022</name>
</gene>
<evidence type="ECO:0000313" key="3">
    <source>
        <dbReference type="Proteomes" id="UP001362999"/>
    </source>
</evidence>
<feature type="region of interest" description="Disordered" evidence="1">
    <location>
        <begin position="118"/>
        <end position="143"/>
    </location>
</feature>
<dbReference type="Proteomes" id="UP001362999">
    <property type="component" value="Unassembled WGS sequence"/>
</dbReference>
<evidence type="ECO:0000256" key="1">
    <source>
        <dbReference type="SAM" id="MobiDB-lite"/>
    </source>
</evidence>
<feature type="compositionally biased region" description="Basic and acidic residues" evidence="1">
    <location>
        <begin position="295"/>
        <end position="311"/>
    </location>
</feature>
<name>A0AAW0BY33_9AGAR</name>
<comment type="caution">
    <text evidence="2">The sequence shown here is derived from an EMBL/GenBank/DDBJ whole genome shotgun (WGS) entry which is preliminary data.</text>
</comment>
<organism evidence="2 3">
    <name type="scientific">Favolaschia claudopus</name>
    <dbReference type="NCBI Taxonomy" id="2862362"/>
    <lineage>
        <taxon>Eukaryota</taxon>
        <taxon>Fungi</taxon>
        <taxon>Dikarya</taxon>
        <taxon>Basidiomycota</taxon>
        <taxon>Agaricomycotina</taxon>
        <taxon>Agaricomycetes</taxon>
        <taxon>Agaricomycetidae</taxon>
        <taxon>Agaricales</taxon>
        <taxon>Marasmiineae</taxon>
        <taxon>Mycenaceae</taxon>
        <taxon>Favolaschia</taxon>
    </lineage>
</organism>
<proteinExistence type="predicted"/>
<accession>A0AAW0BY33</accession>
<evidence type="ECO:0000313" key="2">
    <source>
        <dbReference type="EMBL" id="KAK7031312.1"/>
    </source>
</evidence>
<keyword evidence="3" id="KW-1185">Reference proteome</keyword>